<organism evidence="1 2">
    <name type="scientific">Streptomyces chattanoogensis</name>
    <dbReference type="NCBI Taxonomy" id="66876"/>
    <lineage>
        <taxon>Bacteria</taxon>
        <taxon>Bacillati</taxon>
        <taxon>Actinomycetota</taxon>
        <taxon>Actinomycetes</taxon>
        <taxon>Kitasatosporales</taxon>
        <taxon>Streptomycetaceae</taxon>
        <taxon>Streptomyces</taxon>
    </lineage>
</organism>
<dbReference type="EMBL" id="LGKG01000137">
    <property type="protein sequence ID" value="KPC62653.1"/>
    <property type="molecule type" value="Genomic_DNA"/>
</dbReference>
<dbReference type="RefSeq" id="WP_053924670.1">
    <property type="nucleotide sequence ID" value="NZ_LGKG01000137.1"/>
</dbReference>
<proteinExistence type="predicted"/>
<protein>
    <submittedName>
        <fullName evidence="1">Uncharacterized protein</fullName>
    </submittedName>
</protein>
<evidence type="ECO:0000313" key="1">
    <source>
        <dbReference type="EMBL" id="KPC62653.1"/>
    </source>
</evidence>
<keyword evidence="2" id="KW-1185">Reference proteome</keyword>
<dbReference type="Proteomes" id="UP000037982">
    <property type="component" value="Unassembled WGS sequence"/>
</dbReference>
<comment type="caution">
    <text evidence="1">The sequence shown here is derived from an EMBL/GenBank/DDBJ whole genome shotgun (WGS) entry which is preliminary data.</text>
</comment>
<evidence type="ECO:0000313" key="2">
    <source>
        <dbReference type="Proteomes" id="UP000037982"/>
    </source>
</evidence>
<dbReference type="AlphaFoldDB" id="A0A0N1JX77"/>
<name>A0A0N1JX77_9ACTN</name>
<gene>
    <name evidence="1" type="ORF">ADL29_18060</name>
</gene>
<accession>A0A0N1JX77</accession>
<dbReference type="PATRIC" id="fig|66876.3.peg.3948"/>
<sequence length="265" mass="28989">MPSSRTDLPSFAAALGDRLPGTWTSEYHRHAAYEDQFPLAEQVWDLAHVDWAVSEFVLQHDAVLIGPDEQRLYVIDRPLHRDQFLVAPLEPDDDQVKSHHFVGVSEPNGIAVPADPVRAAMRVARRLLPRYQRALIAVFDNALSQPEPPHRPAPPQVSQVVTLTWYDDGALGVPYASVPEEARMPLYAHGFQYHPHQAAFLLPAAYGDTGRALRIQAVAQQLAAHGIGVNLRHFPAAPAAAQPALTARPAIGPAVPSPTSSALHR</sequence>
<reference evidence="2" key="1">
    <citation type="submission" date="2015-07" db="EMBL/GenBank/DDBJ databases">
        <authorList>
            <person name="Ju K.-S."/>
            <person name="Doroghazi J.R."/>
            <person name="Metcalf W.W."/>
        </authorList>
    </citation>
    <scope>NUCLEOTIDE SEQUENCE [LARGE SCALE GENOMIC DNA]</scope>
    <source>
        <strain evidence="2">NRRL ISP-5002</strain>
    </source>
</reference>